<evidence type="ECO:0000313" key="3">
    <source>
        <dbReference type="EMBL" id="WQD38615.1"/>
    </source>
</evidence>
<organism evidence="3 4">
    <name type="scientific">Niabella yanshanensis</name>
    <dbReference type="NCBI Taxonomy" id="577386"/>
    <lineage>
        <taxon>Bacteria</taxon>
        <taxon>Pseudomonadati</taxon>
        <taxon>Bacteroidota</taxon>
        <taxon>Chitinophagia</taxon>
        <taxon>Chitinophagales</taxon>
        <taxon>Chitinophagaceae</taxon>
        <taxon>Niabella</taxon>
    </lineage>
</organism>
<dbReference type="EMBL" id="CP139960">
    <property type="protein sequence ID" value="WQD38615.1"/>
    <property type="molecule type" value="Genomic_DNA"/>
</dbReference>
<name>A0ABZ0W5S3_9BACT</name>
<dbReference type="InterPro" id="IPR010905">
    <property type="entry name" value="Glyco_hydro_88"/>
</dbReference>
<gene>
    <name evidence="3" type="ORF">U0035_00450</name>
</gene>
<evidence type="ECO:0000256" key="2">
    <source>
        <dbReference type="SAM" id="SignalP"/>
    </source>
</evidence>
<evidence type="ECO:0000313" key="4">
    <source>
        <dbReference type="Proteomes" id="UP001325680"/>
    </source>
</evidence>
<keyword evidence="1 3" id="KW-0378">Hydrolase</keyword>
<feature type="signal peptide" evidence="2">
    <location>
        <begin position="1"/>
        <end position="19"/>
    </location>
</feature>
<dbReference type="InterPro" id="IPR052043">
    <property type="entry name" value="PolySaccharide_Degr_Enz"/>
</dbReference>
<dbReference type="Proteomes" id="UP001325680">
    <property type="component" value="Chromosome"/>
</dbReference>
<dbReference type="PANTHER" id="PTHR33886:SF8">
    <property type="entry name" value="UNSATURATED RHAMNOGALACTURONAN HYDROLASE (EUROFUNG)"/>
    <property type="match status" value="1"/>
</dbReference>
<reference evidence="3 4" key="1">
    <citation type="submission" date="2023-12" db="EMBL/GenBank/DDBJ databases">
        <title>Genome sequencing and assembly of bacterial species from a model synthetic community.</title>
        <authorList>
            <person name="Hogle S.L."/>
        </authorList>
    </citation>
    <scope>NUCLEOTIDE SEQUENCE [LARGE SCALE GENOMIC DNA]</scope>
    <source>
        <strain evidence="3 4">HAMBI_3031</strain>
    </source>
</reference>
<dbReference type="GO" id="GO:0016787">
    <property type="term" value="F:hydrolase activity"/>
    <property type="evidence" value="ECO:0007669"/>
    <property type="project" value="UniProtKB-KW"/>
</dbReference>
<dbReference type="Pfam" id="PF07470">
    <property type="entry name" value="Glyco_hydro_88"/>
    <property type="match status" value="1"/>
</dbReference>
<evidence type="ECO:0000256" key="1">
    <source>
        <dbReference type="ARBA" id="ARBA00022801"/>
    </source>
</evidence>
<proteinExistence type="predicted"/>
<dbReference type="SUPFAM" id="SSF48208">
    <property type="entry name" value="Six-hairpin glycosidases"/>
    <property type="match status" value="1"/>
</dbReference>
<dbReference type="RefSeq" id="WP_114791356.1">
    <property type="nucleotide sequence ID" value="NZ_CP139960.1"/>
</dbReference>
<dbReference type="InterPro" id="IPR008928">
    <property type="entry name" value="6-hairpin_glycosidase_sf"/>
</dbReference>
<sequence>MKKIFIVVSFSLVSAWGFAQSKTDAVFKKKFIKNIMEDAAAWQLRHPKHDPKDWTNGAFYAGLVAAGETTKSKSIWNALMDMGNAQAWQPYKRWYHADDITICQTYIDLYRRRKDKALIQPTIDTINKLLANPYPTRGRIEVIKWWWCDALFMAPPVLVKLSNVTNNNAYIDSSDVYFKQAYELLYNKEEHLFARDLNYVIKPDGSGRKEANGQKVFWSRGNGWVMGGLVRVLSEFPKNYAGRPFYETLFKEMANRVASLQQEDGLWRASLLDPEAYPGGEVSGSGFFCYALSWGINNKLLDKEKFLPVVEKAWRSLVNCVDENGRVGWVQPIGASPGKNFSKDSWEVYGTGAFLLAASEVIKLSR</sequence>
<dbReference type="InterPro" id="IPR012341">
    <property type="entry name" value="6hp_glycosidase-like_sf"/>
</dbReference>
<accession>A0ABZ0W5S3</accession>
<protein>
    <submittedName>
        <fullName evidence="3">Glycoside hydrolase family 88 protein</fullName>
    </submittedName>
</protein>
<keyword evidence="2" id="KW-0732">Signal</keyword>
<feature type="chain" id="PRO_5046134699" evidence="2">
    <location>
        <begin position="20"/>
        <end position="366"/>
    </location>
</feature>
<dbReference type="PANTHER" id="PTHR33886">
    <property type="entry name" value="UNSATURATED RHAMNOGALACTURONAN HYDROLASE (EUROFUNG)"/>
    <property type="match status" value="1"/>
</dbReference>
<dbReference type="Gene3D" id="1.50.10.10">
    <property type="match status" value="1"/>
</dbReference>
<keyword evidence="4" id="KW-1185">Reference proteome</keyword>